<keyword evidence="2" id="KW-0732">Signal</keyword>
<dbReference type="PANTHER" id="PTHR36234:SF5">
    <property type="entry name" value="LYSYL ENDOPEPTIDASE"/>
    <property type="match status" value="1"/>
</dbReference>
<dbReference type="InterPro" id="IPR007280">
    <property type="entry name" value="Peptidase_C_arc/bac"/>
</dbReference>
<evidence type="ECO:0000313" key="5">
    <source>
        <dbReference type="Proteomes" id="UP000626148"/>
    </source>
</evidence>
<dbReference type="Pfam" id="PF04151">
    <property type="entry name" value="PPC"/>
    <property type="match status" value="1"/>
</dbReference>
<reference evidence="4" key="1">
    <citation type="journal article" date="2014" name="Int. J. Syst. Evol. Microbiol.">
        <title>Complete genome sequence of Corynebacterium casei LMG S-19264T (=DSM 44701T), isolated from a smear-ripened cheese.</title>
        <authorList>
            <consortium name="US DOE Joint Genome Institute (JGI-PGF)"/>
            <person name="Walter F."/>
            <person name="Albersmeier A."/>
            <person name="Kalinowski J."/>
            <person name="Ruckert C."/>
        </authorList>
    </citation>
    <scope>NUCLEOTIDE SEQUENCE</scope>
    <source>
        <strain evidence="4">KCTC 22169</strain>
    </source>
</reference>
<dbReference type="PANTHER" id="PTHR36234">
    <property type="entry name" value="LYSYL ENDOPEPTIDASE"/>
    <property type="match status" value="1"/>
</dbReference>
<sequence length="516" mass="55799">MYLTHKKPITSLFIGGLALLVALGTTAHTYADDKVEAIESIRVADKVPIRAQLLDPQSLNRSGPIRQTFHRSGAGFIKLHFSEFELPAGAFVTVSNPSGTELYRYGASPSDRDLLTRDEGDRGTNRFSPMSITGDTAVVTVHRPEATTVKANHSVAVDYLWQGYSEAELERRFSAPSGAQGFSTCGQMERRDVACWQDSHPTEYDHSRATARLLVNGSLCTAWRVGEQNRVFTNNHCVASQSGVAAAEVWFNYQHTQCDGNTLEAVTKVAGNTLLKTNYELDYTLFTLSGFQQVSDFGYYGLDVRLPNEGERIYIPQHGSGNPKELSIESDQNSGGLCRIDVAVTNGRGIDTDTGYMCDTIGGSSGSAVLAASSNKAIALHHFGGCPNQGVLIAEIWPEVSEHFNGIPGGDSDGDGSTDGINESNLDGNEGEWRHYTLDVGTGADQLTATISGGSGDADLYVRRGSEPTTSAFDCRPYRWGNEEECTFNTPDAGTWYISIRAYSGYSGVSLTADVD</sequence>
<reference evidence="4" key="2">
    <citation type="submission" date="2020-09" db="EMBL/GenBank/DDBJ databases">
        <authorList>
            <person name="Sun Q."/>
            <person name="Kim S."/>
        </authorList>
    </citation>
    <scope>NUCLEOTIDE SEQUENCE</scope>
    <source>
        <strain evidence="4">KCTC 22169</strain>
    </source>
</reference>
<protein>
    <submittedName>
        <fullName evidence="4">Peptidase</fullName>
    </submittedName>
</protein>
<dbReference type="InterPro" id="IPR043504">
    <property type="entry name" value="Peptidase_S1_PA_chymotrypsin"/>
</dbReference>
<feature type="signal peptide" evidence="2">
    <location>
        <begin position="1"/>
        <end position="31"/>
    </location>
</feature>
<dbReference type="EMBL" id="BMXR01000002">
    <property type="protein sequence ID" value="GGX46184.1"/>
    <property type="molecule type" value="Genomic_DNA"/>
</dbReference>
<keyword evidence="5" id="KW-1185">Reference proteome</keyword>
<evidence type="ECO:0000259" key="3">
    <source>
        <dbReference type="Pfam" id="PF04151"/>
    </source>
</evidence>
<feature type="region of interest" description="Disordered" evidence="1">
    <location>
        <begin position="406"/>
        <end position="429"/>
    </location>
</feature>
<dbReference type="Gene3D" id="2.40.10.10">
    <property type="entry name" value="Trypsin-like serine proteases"/>
    <property type="match status" value="2"/>
</dbReference>
<proteinExistence type="predicted"/>
<accession>A0A918N7Z4</accession>
<name>A0A918N7Z4_9GAMM</name>
<dbReference type="Pfam" id="PF13365">
    <property type="entry name" value="Trypsin_2"/>
    <property type="match status" value="1"/>
</dbReference>
<evidence type="ECO:0000256" key="1">
    <source>
        <dbReference type="SAM" id="MobiDB-lite"/>
    </source>
</evidence>
<feature type="chain" id="PRO_5037264826" evidence="2">
    <location>
        <begin position="32"/>
        <end position="516"/>
    </location>
</feature>
<comment type="caution">
    <text evidence="4">The sequence shown here is derived from an EMBL/GenBank/DDBJ whole genome shotgun (WGS) entry which is preliminary data.</text>
</comment>
<gene>
    <name evidence="4" type="ORF">GCM10007392_11560</name>
</gene>
<dbReference type="Proteomes" id="UP000626148">
    <property type="component" value="Unassembled WGS sequence"/>
</dbReference>
<dbReference type="Gene3D" id="2.60.120.380">
    <property type="match status" value="1"/>
</dbReference>
<organism evidence="4 5">
    <name type="scientific">Saccharospirillum salsuginis</name>
    <dbReference type="NCBI Taxonomy" id="418750"/>
    <lineage>
        <taxon>Bacteria</taxon>
        <taxon>Pseudomonadati</taxon>
        <taxon>Pseudomonadota</taxon>
        <taxon>Gammaproteobacteria</taxon>
        <taxon>Oceanospirillales</taxon>
        <taxon>Saccharospirillaceae</taxon>
        <taxon>Saccharospirillum</taxon>
    </lineage>
</organism>
<dbReference type="SUPFAM" id="SSF50494">
    <property type="entry name" value="Trypsin-like serine proteases"/>
    <property type="match status" value="1"/>
</dbReference>
<evidence type="ECO:0000256" key="2">
    <source>
        <dbReference type="SAM" id="SignalP"/>
    </source>
</evidence>
<evidence type="ECO:0000313" key="4">
    <source>
        <dbReference type="EMBL" id="GGX46184.1"/>
    </source>
</evidence>
<feature type="domain" description="Peptidase C-terminal archaeal/bacterial" evidence="3">
    <location>
        <begin position="436"/>
        <end position="501"/>
    </location>
</feature>
<dbReference type="InterPro" id="IPR009003">
    <property type="entry name" value="Peptidase_S1_PA"/>
</dbReference>
<dbReference type="RefSeq" id="WP_189607535.1">
    <property type="nucleotide sequence ID" value="NZ_BMXR01000002.1"/>
</dbReference>
<dbReference type="AlphaFoldDB" id="A0A918N7Z4"/>